<proteinExistence type="predicted"/>
<evidence type="ECO:0000313" key="1">
    <source>
        <dbReference type="EMBL" id="SDF50917.1"/>
    </source>
</evidence>
<dbReference type="EMBL" id="FNBH01000002">
    <property type="protein sequence ID" value="SDF50917.1"/>
    <property type="molecule type" value="Genomic_DNA"/>
</dbReference>
<reference evidence="2" key="1">
    <citation type="submission" date="2016-10" db="EMBL/GenBank/DDBJ databases">
        <authorList>
            <person name="Varghese N."/>
            <person name="Submissions S."/>
        </authorList>
    </citation>
    <scope>NUCLEOTIDE SEQUENCE [LARGE SCALE GENOMIC DNA]</scope>
    <source>
        <strain evidence="2">DSM 19684</strain>
    </source>
</reference>
<evidence type="ECO:0000313" key="2">
    <source>
        <dbReference type="Proteomes" id="UP000199203"/>
    </source>
</evidence>
<dbReference type="Proteomes" id="UP000199203">
    <property type="component" value="Unassembled WGS sequence"/>
</dbReference>
<dbReference type="RefSeq" id="WP_089872957.1">
    <property type="nucleotide sequence ID" value="NZ_FNBH01000002.1"/>
</dbReference>
<keyword evidence="2" id="KW-1185">Reference proteome</keyword>
<name>A0A1G7LN08_9FLAO</name>
<sequence length="359" mass="42194">MKKVFVFSFLLLGSLYFSQSVVEKYNTIYNRYEYFDSQGNMIGYKGYNNLTRQWEYYDTKATQKQPYQYREPAKVDLNSTFNAASTLQNRYDNNTQLVQNTINIIDSKINNLDISENDKNIIHNSFSKAISKNLNGQNFNYSSSSETNRIINWLYDTINTITENTINSSKRTSNSNESTSDKYLGLYSNKVLELDKKLKSYREDFQNNSSFNSLEKDYQLSRDTFSRLARNLELNSNNSEEIYQKLNDIIRQMSYLSVEKPSKNLTVKRINQYNKDGHILKESNVDSYVYIKDTEIIYKTSNGEKLYRDLSNKKYNSSSLGYEYTSKWGGTFIPDNLSFIKFYSNNDFTGDYYIYYISQ</sequence>
<dbReference type="STRING" id="454006.SAMN05421825_1551"/>
<organism evidence="1 2">
    <name type="scientific">Epilithonimonas hungarica</name>
    <dbReference type="NCBI Taxonomy" id="454006"/>
    <lineage>
        <taxon>Bacteria</taxon>
        <taxon>Pseudomonadati</taxon>
        <taxon>Bacteroidota</taxon>
        <taxon>Flavobacteriia</taxon>
        <taxon>Flavobacteriales</taxon>
        <taxon>Weeksellaceae</taxon>
        <taxon>Chryseobacterium group</taxon>
        <taxon>Epilithonimonas</taxon>
    </lineage>
</organism>
<dbReference type="OrthoDB" id="1261347at2"/>
<gene>
    <name evidence="1" type="ORF">SAMN05421825_1551</name>
</gene>
<protein>
    <submittedName>
        <fullName evidence="1">Uncharacterized protein</fullName>
    </submittedName>
</protein>
<accession>A0A1G7LN08</accession>
<dbReference type="AlphaFoldDB" id="A0A1G7LN08"/>